<sequence>MNQLAAVVLTGGASRRMGRDKATLRWCGETLAGASCGRWAHAVRR</sequence>
<dbReference type="SUPFAM" id="SSF53448">
    <property type="entry name" value="Nucleotide-diphospho-sugar transferases"/>
    <property type="match status" value="1"/>
</dbReference>
<keyword evidence="2" id="KW-0808">Transferase</keyword>
<accession>A0A829QBZ0</accession>
<dbReference type="EMBL" id="JAOH01000002">
    <property type="protein sequence ID" value="EUA60083.1"/>
    <property type="molecule type" value="Genomic_DNA"/>
</dbReference>
<gene>
    <name evidence="2" type="ORF">I542_0213</name>
</gene>
<dbReference type="AlphaFoldDB" id="A0A829QBZ0"/>
<dbReference type="InterPro" id="IPR025877">
    <property type="entry name" value="MobA-like_NTP_Trfase"/>
</dbReference>
<proteinExistence type="predicted"/>
<name>A0A829QBZ0_9MYCO</name>
<evidence type="ECO:0000259" key="1">
    <source>
        <dbReference type="Pfam" id="PF12804"/>
    </source>
</evidence>
<dbReference type="Pfam" id="PF12804">
    <property type="entry name" value="NTP_transf_3"/>
    <property type="match status" value="1"/>
</dbReference>
<dbReference type="Gene3D" id="3.90.550.10">
    <property type="entry name" value="Spore Coat Polysaccharide Biosynthesis Protein SpsA, Chain A"/>
    <property type="match status" value="1"/>
</dbReference>
<feature type="domain" description="MobA-like NTP transferase" evidence="1">
    <location>
        <begin position="6"/>
        <end position="42"/>
    </location>
</feature>
<organism evidence="2 3">
    <name type="scientific">Mycobacteroides abscessus 1948</name>
    <dbReference type="NCBI Taxonomy" id="1299323"/>
    <lineage>
        <taxon>Bacteria</taxon>
        <taxon>Bacillati</taxon>
        <taxon>Actinomycetota</taxon>
        <taxon>Actinomycetes</taxon>
        <taxon>Mycobacteriales</taxon>
        <taxon>Mycobacteriaceae</taxon>
        <taxon>Mycobacteroides</taxon>
        <taxon>Mycobacteroides abscessus</taxon>
    </lineage>
</organism>
<protein>
    <submittedName>
        <fullName evidence="2">MobA-like NTP transferase domain protein</fullName>
    </submittedName>
</protein>
<dbReference type="GO" id="GO:0016779">
    <property type="term" value="F:nucleotidyltransferase activity"/>
    <property type="evidence" value="ECO:0007669"/>
    <property type="project" value="UniProtKB-ARBA"/>
</dbReference>
<comment type="caution">
    <text evidence="2">The sequence shown here is derived from an EMBL/GenBank/DDBJ whole genome shotgun (WGS) entry which is preliminary data.</text>
</comment>
<dbReference type="InterPro" id="IPR029044">
    <property type="entry name" value="Nucleotide-diphossugar_trans"/>
</dbReference>
<evidence type="ECO:0000313" key="3">
    <source>
        <dbReference type="Proteomes" id="UP000021210"/>
    </source>
</evidence>
<dbReference type="Proteomes" id="UP000021210">
    <property type="component" value="Unassembled WGS sequence"/>
</dbReference>
<evidence type="ECO:0000313" key="2">
    <source>
        <dbReference type="EMBL" id="EUA60083.1"/>
    </source>
</evidence>
<reference evidence="2 3" key="1">
    <citation type="submission" date="2013-12" db="EMBL/GenBank/DDBJ databases">
        <authorList>
            <person name="Zelazny A."/>
            <person name="Olivier K."/>
            <person name="Holland S."/>
            <person name="Lenaerts A."/>
            <person name="Ordway D."/>
            <person name="DeGroote M.A."/>
            <person name="Parker T."/>
            <person name="Sizemore C."/>
            <person name="Tallon L.J."/>
            <person name="Sadzewicz L.K."/>
            <person name="Sengamalay N."/>
            <person name="Fraser C.M."/>
            <person name="Hine E."/>
            <person name="Shefchek K.A."/>
            <person name="Das S.P."/>
            <person name="Tettelin H."/>
        </authorList>
    </citation>
    <scope>NUCLEOTIDE SEQUENCE [LARGE SCALE GENOMIC DNA]</scope>
    <source>
        <strain evidence="2 3">1948</strain>
    </source>
</reference>